<dbReference type="Proteomes" id="UP001212160">
    <property type="component" value="Unassembled WGS sequence"/>
</dbReference>
<feature type="binding site" evidence="4">
    <location>
        <position position="318"/>
    </location>
    <ligand>
        <name>S-adenosyl-L-methionine</name>
        <dbReference type="ChEBI" id="CHEBI:59789"/>
    </ligand>
</feature>
<reference evidence="7" key="1">
    <citation type="submission" date="2023-01" db="EMBL/GenBank/DDBJ databases">
        <title>Human gut microbiome strain richness.</title>
        <authorList>
            <person name="Chen-Liaw A."/>
        </authorList>
    </citation>
    <scope>NUCLEOTIDE SEQUENCE</scope>
    <source>
        <strain evidence="7">RTP21484st1_H11_RTP21484_190118</strain>
    </source>
</reference>
<dbReference type="GO" id="GO:0008173">
    <property type="term" value="F:RNA methyltransferase activity"/>
    <property type="evidence" value="ECO:0007669"/>
    <property type="project" value="InterPro"/>
</dbReference>
<dbReference type="InterPro" id="IPR029063">
    <property type="entry name" value="SAM-dependent_MTases_sf"/>
</dbReference>
<dbReference type="InterPro" id="IPR030390">
    <property type="entry name" value="MeTrfase_TrmA_AS"/>
</dbReference>
<dbReference type="SUPFAM" id="SSF53335">
    <property type="entry name" value="S-adenosyl-L-methionine-dependent methyltransferases"/>
    <property type="match status" value="1"/>
</dbReference>
<dbReference type="InterPro" id="IPR002792">
    <property type="entry name" value="TRAM_dom"/>
</dbReference>
<keyword evidence="3 4" id="KW-0949">S-adenosyl-L-methionine</keyword>
<evidence type="ECO:0000259" key="6">
    <source>
        <dbReference type="PROSITE" id="PS50926"/>
    </source>
</evidence>
<dbReference type="Gene3D" id="3.40.50.150">
    <property type="entry name" value="Vaccinia Virus protein VP39"/>
    <property type="match status" value="1"/>
</dbReference>
<dbReference type="GO" id="GO:0006396">
    <property type="term" value="P:RNA processing"/>
    <property type="evidence" value="ECO:0007669"/>
    <property type="project" value="InterPro"/>
</dbReference>
<dbReference type="Pfam" id="PF05958">
    <property type="entry name" value="tRNA_U5-meth_tr"/>
    <property type="match status" value="1"/>
</dbReference>
<comment type="similarity">
    <text evidence="4">Belongs to the class I-like SAM-binding methyltransferase superfamily. RNA M5U methyltransferase family.</text>
</comment>
<name>A0AAW6DJF3_MEDGN</name>
<evidence type="ECO:0000313" key="7">
    <source>
        <dbReference type="EMBL" id="MDB8688528.1"/>
    </source>
</evidence>
<dbReference type="PROSITE" id="PS50926">
    <property type="entry name" value="TRAM"/>
    <property type="match status" value="1"/>
</dbReference>
<dbReference type="Gene3D" id="2.40.50.1070">
    <property type="match status" value="1"/>
</dbReference>
<dbReference type="Gene3D" id="2.40.50.140">
    <property type="entry name" value="Nucleic acid-binding proteins"/>
    <property type="match status" value="1"/>
</dbReference>
<feature type="binding site" evidence="4">
    <location>
        <position position="289"/>
    </location>
    <ligand>
        <name>S-adenosyl-L-methionine</name>
        <dbReference type="ChEBI" id="CHEBI:59789"/>
    </ligand>
</feature>
<keyword evidence="1 4" id="KW-0489">Methyltransferase</keyword>
<accession>A0AAW6DJF3</accession>
<dbReference type="RefSeq" id="WP_272108301.1">
    <property type="nucleotide sequence ID" value="NZ_JAQMLA010000095.1"/>
</dbReference>
<organism evidence="7 8">
    <name type="scientific">Mediterraneibacter gnavus</name>
    <name type="common">Ruminococcus gnavus</name>
    <dbReference type="NCBI Taxonomy" id="33038"/>
    <lineage>
        <taxon>Bacteria</taxon>
        <taxon>Bacillati</taxon>
        <taxon>Bacillota</taxon>
        <taxon>Clostridia</taxon>
        <taxon>Lachnospirales</taxon>
        <taxon>Lachnospiraceae</taxon>
        <taxon>Mediterraneibacter</taxon>
    </lineage>
</organism>
<keyword evidence="2 4" id="KW-0808">Transferase</keyword>
<dbReference type="SUPFAM" id="SSF50249">
    <property type="entry name" value="Nucleic acid-binding proteins"/>
    <property type="match status" value="1"/>
</dbReference>
<evidence type="ECO:0000256" key="2">
    <source>
        <dbReference type="ARBA" id="ARBA00022679"/>
    </source>
</evidence>
<sequence length="559" mass="63036">MKKGQVLEGTIEKVEFPNKGVVTVAEEGKSVIVKNGIPGQKVKFCVNKFKRGNAEGRLLEVLEKSPLETRKPVCSIFPVCGGCMYQTMSYEAQMDMKAEQVKNILNEAVNGEYLFEGVKASPKEFAYRNKMEFSFGDEYKDGPLTLGLHKKGSTYDVLTASDCKLVHDDMTKILNCVLEYFKERNVSYYKKMQHTGYLRHLLLRRGDRTGEILVNLVTTTQEEHDMSPLKEALLNLELEGKIVGFLHILNDSLSDVVQSDETRIIYGQDYFYEKLLNLEFKITPFSFFQPNSRGAEVLYSTVRDYIGDINDMTVFDLFSGTGTIAQVLAPVAKQVIGVEIIEEAVEAAKENAAHNGLSNCKFIAGDVFKVLDEIKEKPDVIVLDPPRDGIHPKALPKILDYGVDKIVYISCKVTSLARDLEMIQARGYEVVKSVAVDQFCQTVHVETVVLLSHKKPDGHINVKVEFGEGEGKLPLDNIAKRAEEYKPKERVTYKMIKEYIEAKYGFKVHTAYIAEVKRDLGLPMYDAPNAVEELKQPRKHPTPEKVEAIKAALKHFEII</sequence>
<dbReference type="PANTHER" id="PTHR11061:SF30">
    <property type="entry name" value="TRNA (URACIL(54)-C(5))-METHYLTRANSFERASE"/>
    <property type="match status" value="1"/>
</dbReference>
<dbReference type="PROSITE" id="PS51687">
    <property type="entry name" value="SAM_MT_RNA_M5U"/>
    <property type="match status" value="1"/>
</dbReference>
<dbReference type="NCBIfam" id="TIGR00479">
    <property type="entry name" value="rumA"/>
    <property type="match status" value="1"/>
</dbReference>
<dbReference type="AlphaFoldDB" id="A0AAW6DJF3"/>
<evidence type="ECO:0000256" key="4">
    <source>
        <dbReference type="PROSITE-ProRule" id="PRU01024"/>
    </source>
</evidence>
<dbReference type="EMBL" id="JAQMLA010000095">
    <property type="protein sequence ID" value="MDB8688528.1"/>
    <property type="molecule type" value="Genomic_DNA"/>
</dbReference>
<feature type="binding site" evidence="4">
    <location>
        <position position="339"/>
    </location>
    <ligand>
        <name>S-adenosyl-L-methionine</name>
        <dbReference type="ChEBI" id="CHEBI:59789"/>
    </ligand>
</feature>
<dbReference type="EC" id="2.1.1.190" evidence="7"/>
<feature type="active site" description="Nucleophile" evidence="4">
    <location>
        <position position="411"/>
    </location>
</feature>
<dbReference type="PROSITE" id="PS01230">
    <property type="entry name" value="TRMA_1"/>
    <property type="match status" value="1"/>
</dbReference>
<dbReference type="GO" id="GO:0032259">
    <property type="term" value="P:methylation"/>
    <property type="evidence" value="ECO:0007669"/>
    <property type="project" value="UniProtKB-KW"/>
</dbReference>
<feature type="active site" evidence="5">
    <location>
        <position position="411"/>
    </location>
</feature>
<feature type="domain" description="TRAM" evidence="6">
    <location>
        <begin position="1"/>
        <end position="60"/>
    </location>
</feature>
<evidence type="ECO:0000256" key="5">
    <source>
        <dbReference type="PROSITE-ProRule" id="PRU10015"/>
    </source>
</evidence>
<evidence type="ECO:0000313" key="8">
    <source>
        <dbReference type="Proteomes" id="UP001212160"/>
    </source>
</evidence>
<evidence type="ECO:0000256" key="3">
    <source>
        <dbReference type="ARBA" id="ARBA00022691"/>
    </source>
</evidence>
<comment type="caution">
    <text evidence="7">The sequence shown here is derived from an EMBL/GenBank/DDBJ whole genome shotgun (WGS) entry which is preliminary data.</text>
</comment>
<dbReference type="CDD" id="cd02440">
    <property type="entry name" value="AdoMet_MTases"/>
    <property type="match status" value="1"/>
</dbReference>
<evidence type="ECO:0000256" key="1">
    <source>
        <dbReference type="ARBA" id="ARBA00022603"/>
    </source>
</evidence>
<dbReference type="InterPro" id="IPR010280">
    <property type="entry name" value="U5_MeTrfase_fam"/>
</dbReference>
<gene>
    <name evidence="7" type="primary">rlmD</name>
    <name evidence="7" type="ORF">PNW85_18090</name>
</gene>
<protein>
    <submittedName>
        <fullName evidence="7">23S rRNA (Uracil(1939)-C(5))-methyltransferase RlmD</fullName>
        <ecNumber evidence="7">2.1.1.190</ecNumber>
    </submittedName>
</protein>
<feature type="binding site" evidence="4">
    <location>
        <position position="384"/>
    </location>
    <ligand>
        <name>S-adenosyl-L-methionine</name>
        <dbReference type="ChEBI" id="CHEBI:59789"/>
    </ligand>
</feature>
<dbReference type="InterPro" id="IPR012340">
    <property type="entry name" value="NA-bd_OB-fold"/>
</dbReference>
<dbReference type="PANTHER" id="PTHR11061">
    <property type="entry name" value="RNA M5U METHYLTRANSFERASE"/>
    <property type="match status" value="1"/>
</dbReference>
<proteinExistence type="inferred from homology"/>